<dbReference type="WBParaSite" id="nRc.2.0.1.t06458-RA">
    <property type="protein sequence ID" value="nRc.2.0.1.t06458-RA"/>
    <property type="gene ID" value="nRc.2.0.1.g06458"/>
</dbReference>
<dbReference type="AlphaFoldDB" id="A0A915HYF6"/>
<evidence type="ECO:0000313" key="2">
    <source>
        <dbReference type="WBParaSite" id="nRc.2.0.1.t06458-RA"/>
    </source>
</evidence>
<keyword evidence="1" id="KW-1185">Reference proteome</keyword>
<accession>A0A915HYF6</accession>
<sequence>MMIRSHIWKNTPSIFCIQWRNIRATNSYRPSTDYSC</sequence>
<proteinExistence type="predicted"/>
<name>A0A915HYF6_ROMCU</name>
<protein>
    <submittedName>
        <fullName evidence="2">Uncharacterized protein</fullName>
    </submittedName>
</protein>
<organism evidence="1 2">
    <name type="scientific">Romanomermis culicivorax</name>
    <name type="common">Nematode worm</name>
    <dbReference type="NCBI Taxonomy" id="13658"/>
    <lineage>
        <taxon>Eukaryota</taxon>
        <taxon>Metazoa</taxon>
        <taxon>Ecdysozoa</taxon>
        <taxon>Nematoda</taxon>
        <taxon>Enoplea</taxon>
        <taxon>Dorylaimia</taxon>
        <taxon>Mermithida</taxon>
        <taxon>Mermithoidea</taxon>
        <taxon>Mermithidae</taxon>
        <taxon>Romanomermis</taxon>
    </lineage>
</organism>
<reference evidence="2" key="1">
    <citation type="submission" date="2022-11" db="UniProtKB">
        <authorList>
            <consortium name="WormBaseParasite"/>
        </authorList>
    </citation>
    <scope>IDENTIFICATION</scope>
</reference>
<evidence type="ECO:0000313" key="1">
    <source>
        <dbReference type="Proteomes" id="UP000887565"/>
    </source>
</evidence>
<dbReference type="Proteomes" id="UP000887565">
    <property type="component" value="Unplaced"/>
</dbReference>